<dbReference type="Gene3D" id="3.40.50.20">
    <property type="match status" value="1"/>
</dbReference>
<protein>
    <submittedName>
        <fullName evidence="3">ATP-grasp domain-containing protein</fullName>
    </submittedName>
</protein>
<feature type="domain" description="ATP-grasp" evidence="2">
    <location>
        <begin position="126"/>
        <end position="317"/>
    </location>
</feature>
<dbReference type="SUPFAM" id="SSF56059">
    <property type="entry name" value="Glutathione synthetase ATP-binding domain-like"/>
    <property type="match status" value="1"/>
</dbReference>
<keyword evidence="4" id="KW-1185">Reference proteome</keyword>
<comment type="caution">
    <text evidence="3">The sequence shown here is derived from an EMBL/GenBank/DDBJ whole genome shotgun (WGS) entry which is preliminary data.</text>
</comment>
<evidence type="ECO:0000313" key="4">
    <source>
        <dbReference type="Proteomes" id="UP000316330"/>
    </source>
</evidence>
<dbReference type="GO" id="GO:0005524">
    <property type="term" value="F:ATP binding"/>
    <property type="evidence" value="ECO:0007669"/>
    <property type="project" value="UniProtKB-UniRule"/>
</dbReference>
<dbReference type="Gene3D" id="3.30.470.20">
    <property type="entry name" value="ATP-grasp fold, B domain"/>
    <property type="match status" value="1"/>
</dbReference>
<name>A0A559JQA3_9BACL</name>
<dbReference type="Proteomes" id="UP000316330">
    <property type="component" value="Unassembled WGS sequence"/>
</dbReference>
<dbReference type="PROSITE" id="PS50975">
    <property type="entry name" value="ATP_GRASP"/>
    <property type="match status" value="1"/>
</dbReference>
<dbReference type="OrthoDB" id="40611at2"/>
<organism evidence="3 4">
    <name type="scientific">Cohnella terricola</name>
    <dbReference type="NCBI Taxonomy" id="1289167"/>
    <lineage>
        <taxon>Bacteria</taxon>
        <taxon>Bacillati</taxon>
        <taxon>Bacillota</taxon>
        <taxon>Bacilli</taxon>
        <taxon>Bacillales</taxon>
        <taxon>Paenibacillaceae</taxon>
        <taxon>Cohnella</taxon>
    </lineage>
</organism>
<sequence length="413" mass="46190">MTINAESGAMRILLTGGRSPAALELARLFQAAGHRVFAAESAPYHLCRVSRFVERSFAVPDPANNPSDFAKSLRSIIETCGIDILVPTCEEIFHIARESSWFEGVCQIFAPTIDELERLHHKGKFIRLSEHLGFKVPETLQIESPEEWVPLLEDARFKEGIVLKPAYSRFASRTQLLDTSSSLLSVHQRQEMIRKLRESQASPRYPWVAQQLLRGEEWCTYSVAHGGELAAHVAYRSRFRAGRGATIHYAPSFQPLLLDWVRRFVEQIGFTGQIAFDFMILPDGTIAPLECNPRATSGVHLFGTNGGLAEAILSPSRLLGAESLAMPASGNGQGAMLSAAMLSYGLLQAAGERAFGQWLRAFWNSRDVVYRRDDPKPFLEQFRLLAWTSRIARRNGLTMQEASTLDIEWNGDR</sequence>
<reference evidence="3 4" key="1">
    <citation type="submission" date="2019-07" db="EMBL/GenBank/DDBJ databases">
        <authorList>
            <person name="Kim J."/>
        </authorList>
    </citation>
    <scope>NUCLEOTIDE SEQUENCE [LARGE SCALE GENOMIC DNA]</scope>
    <source>
        <strain evidence="3 4">G13</strain>
    </source>
</reference>
<keyword evidence="1" id="KW-0547">Nucleotide-binding</keyword>
<accession>A0A559JQA3</accession>
<dbReference type="GO" id="GO:0046872">
    <property type="term" value="F:metal ion binding"/>
    <property type="evidence" value="ECO:0007669"/>
    <property type="project" value="InterPro"/>
</dbReference>
<dbReference type="AlphaFoldDB" id="A0A559JQA3"/>
<gene>
    <name evidence="3" type="ORF">FPZ45_06215</name>
</gene>
<evidence type="ECO:0000256" key="1">
    <source>
        <dbReference type="PROSITE-ProRule" id="PRU00409"/>
    </source>
</evidence>
<keyword evidence="1" id="KW-0067">ATP-binding</keyword>
<dbReference type="RefSeq" id="WP_144699522.1">
    <property type="nucleotide sequence ID" value="NZ_VNJJ01000003.1"/>
</dbReference>
<evidence type="ECO:0000259" key="2">
    <source>
        <dbReference type="PROSITE" id="PS50975"/>
    </source>
</evidence>
<evidence type="ECO:0000313" key="3">
    <source>
        <dbReference type="EMBL" id="TVY02033.1"/>
    </source>
</evidence>
<dbReference type="InterPro" id="IPR011761">
    <property type="entry name" value="ATP-grasp"/>
</dbReference>
<proteinExistence type="predicted"/>
<dbReference type="EMBL" id="VNJJ01000003">
    <property type="protein sequence ID" value="TVY02033.1"/>
    <property type="molecule type" value="Genomic_DNA"/>
</dbReference>